<reference evidence="9" key="1">
    <citation type="journal article" date="2014" name="Front. Microbiol.">
        <title>High frequency of phylogenetically diverse reductive dehalogenase-homologous genes in deep subseafloor sedimentary metagenomes.</title>
        <authorList>
            <person name="Kawai M."/>
            <person name="Futagami T."/>
            <person name="Toyoda A."/>
            <person name="Takaki Y."/>
            <person name="Nishi S."/>
            <person name="Hori S."/>
            <person name="Arai W."/>
            <person name="Tsubouchi T."/>
            <person name="Morono Y."/>
            <person name="Uchiyama I."/>
            <person name="Ito T."/>
            <person name="Fujiyama A."/>
            <person name="Inagaki F."/>
            <person name="Takami H."/>
        </authorList>
    </citation>
    <scope>NUCLEOTIDE SEQUENCE</scope>
    <source>
        <strain evidence="9">Expedition CK06-06</strain>
    </source>
</reference>
<name>X0V835_9ZZZZ</name>
<dbReference type="InterPro" id="IPR036895">
    <property type="entry name" value="Uracil-DNA_glycosylase-like_sf"/>
</dbReference>
<evidence type="ECO:0000256" key="3">
    <source>
        <dbReference type="ARBA" id="ARBA00022763"/>
    </source>
</evidence>
<protein>
    <recommendedName>
        <fullName evidence="8">Uracil-DNA glycosylase-like domain-containing protein</fullName>
    </recommendedName>
</protein>
<dbReference type="GO" id="GO:0046872">
    <property type="term" value="F:metal ion binding"/>
    <property type="evidence" value="ECO:0007669"/>
    <property type="project" value="UniProtKB-KW"/>
</dbReference>
<dbReference type="GO" id="GO:0006281">
    <property type="term" value="P:DNA repair"/>
    <property type="evidence" value="ECO:0007669"/>
    <property type="project" value="UniProtKB-KW"/>
</dbReference>
<evidence type="ECO:0000256" key="7">
    <source>
        <dbReference type="ARBA" id="ARBA00023204"/>
    </source>
</evidence>
<sequence length="174" mass="19221">MSLLKIFSQSEEPSKPNALGTQLCDHTKVCAICGKHVCESCYTTNDVGNIICSEKCATIESQTGVPVALDNMGSTFRQNWTDCKKCTLCSSRTQVVFGTGNDVDPEIFVVGQGPGEVEDREGKPFVGPVSWHLDQVMKSVDIDRNKDCYLTNTVSCRPWMPKINKNRAPTIREI</sequence>
<accession>X0V835</accession>
<keyword evidence="3" id="KW-0227">DNA damage</keyword>
<keyword evidence="6" id="KW-0411">Iron-sulfur</keyword>
<dbReference type="InterPro" id="IPR005122">
    <property type="entry name" value="Uracil-DNA_glycosylase-like"/>
</dbReference>
<dbReference type="InterPro" id="IPR051536">
    <property type="entry name" value="UDG_Type-4/5"/>
</dbReference>
<evidence type="ECO:0000259" key="8">
    <source>
        <dbReference type="Pfam" id="PF03167"/>
    </source>
</evidence>
<proteinExistence type="predicted"/>
<keyword evidence="7" id="KW-0234">DNA repair</keyword>
<evidence type="ECO:0000313" key="9">
    <source>
        <dbReference type="EMBL" id="GAF96815.1"/>
    </source>
</evidence>
<keyword evidence="5" id="KW-0408">Iron</keyword>
<keyword evidence="4" id="KW-0378">Hydrolase</keyword>
<dbReference type="AlphaFoldDB" id="X0V835"/>
<dbReference type="Pfam" id="PF03167">
    <property type="entry name" value="UDG"/>
    <property type="match status" value="1"/>
</dbReference>
<dbReference type="SUPFAM" id="SSF52141">
    <property type="entry name" value="Uracil-DNA glycosylase-like"/>
    <property type="match status" value="1"/>
</dbReference>
<dbReference type="PANTHER" id="PTHR33693">
    <property type="entry name" value="TYPE-5 URACIL-DNA GLYCOSYLASE"/>
    <property type="match status" value="1"/>
</dbReference>
<evidence type="ECO:0000256" key="2">
    <source>
        <dbReference type="ARBA" id="ARBA00022723"/>
    </source>
</evidence>
<organism evidence="9">
    <name type="scientific">marine sediment metagenome</name>
    <dbReference type="NCBI Taxonomy" id="412755"/>
    <lineage>
        <taxon>unclassified sequences</taxon>
        <taxon>metagenomes</taxon>
        <taxon>ecological metagenomes</taxon>
    </lineage>
</organism>
<evidence type="ECO:0000256" key="1">
    <source>
        <dbReference type="ARBA" id="ARBA00022485"/>
    </source>
</evidence>
<evidence type="ECO:0000256" key="6">
    <source>
        <dbReference type="ARBA" id="ARBA00023014"/>
    </source>
</evidence>
<dbReference type="GO" id="GO:0051539">
    <property type="term" value="F:4 iron, 4 sulfur cluster binding"/>
    <property type="evidence" value="ECO:0007669"/>
    <property type="project" value="UniProtKB-KW"/>
</dbReference>
<comment type="caution">
    <text evidence="9">The sequence shown here is derived from an EMBL/GenBank/DDBJ whole genome shotgun (WGS) entry which is preliminary data.</text>
</comment>
<dbReference type="Gene3D" id="3.40.470.10">
    <property type="entry name" value="Uracil-DNA glycosylase-like domain"/>
    <property type="match status" value="1"/>
</dbReference>
<evidence type="ECO:0000256" key="5">
    <source>
        <dbReference type="ARBA" id="ARBA00023004"/>
    </source>
</evidence>
<evidence type="ECO:0000256" key="4">
    <source>
        <dbReference type="ARBA" id="ARBA00022801"/>
    </source>
</evidence>
<gene>
    <name evidence="9" type="ORF">S01H1_28380</name>
</gene>
<keyword evidence="2" id="KW-0479">Metal-binding</keyword>
<keyword evidence="1" id="KW-0004">4Fe-4S</keyword>
<feature type="non-terminal residue" evidence="9">
    <location>
        <position position="174"/>
    </location>
</feature>
<dbReference type="GO" id="GO:0097506">
    <property type="term" value="F:deaminated base DNA N-glycosylase activity"/>
    <property type="evidence" value="ECO:0007669"/>
    <property type="project" value="UniProtKB-ARBA"/>
</dbReference>
<dbReference type="PANTHER" id="PTHR33693:SF9">
    <property type="entry name" value="TYPE-4 URACIL-DNA GLYCOSYLASE"/>
    <property type="match status" value="1"/>
</dbReference>
<dbReference type="EMBL" id="BARS01017342">
    <property type="protein sequence ID" value="GAF96815.1"/>
    <property type="molecule type" value="Genomic_DNA"/>
</dbReference>
<feature type="domain" description="Uracil-DNA glycosylase-like" evidence="8">
    <location>
        <begin position="97"/>
        <end position="170"/>
    </location>
</feature>